<feature type="compositionally biased region" description="Basic and acidic residues" evidence="6">
    <location>
        <begin position="359"/>
        <end position="368"/>
    </location>
</feature>
<dbReference type="InterPro" id="IPR001851">
    <property type="entry name" value="ABC_transp_permease"/>
</dbReference>
<evidence type="ECO:0000313" key="9">
    <source>
        <dbReference type="Proteomes" id="UP001428290"/>
    </source>
</evidence>
<evidence type="ECO:0000256" key="4">
    <source>
        <dbReference type="ARBA" id="ARBA00022989"/>
    </source>
</evidence>
<evidence type="ECO:0000256" key="5">
    <source>
        <dbReference type="ARBA" id="ARBA00023136"/>
    </source>
</evidence>
<feature type="transmembrane region" description="Helical" evidence="7">
    <location>
        <begin position="319"/>
        <end position="336"/>
    </location>
</feature>
<feature type="transmembrane region" description="Helical" evidence="7">
    <location>
        <begin position="268"/>
        <end position="286"/>
    </location>
</feature>
<evidence type="ECO:0000256" key="7">
    <source>
        <dbReference type="SAM" id="Phobius"/>
    </source>
</evidence>
<comment type="subcellular location">
    <subcellularLocation>
        <location evidence="1">Cell membrane</location>
        <topology evidence="1">Multi-pass membrane protein</topology>
    </subcellularLocation>
</comment>
<dbReference type="CDD" id="cd06579">
    <property type="entry name" value="TM_PBP1_transp_AraH_like"/>
    <property type="match status" value="1"/>
</dbReference>
<keyword evidence="9" id="KW-1185">Reference proteome</keyword>
<feature type="transmembrane region" description="Helical" evidence="7">
    <location>
        <begin position="53"/>
        <end position="71"/>
    </location>
</feature>
<evidence type="ECO:0000256" key="6">
    <source>
        <dbReference type="SAM" id="MobiDB-lite"/>
    </source>
</evidence>
<keyword evidence="5 7" id="KW-0472">Membrane</keyword>
<feature type="transmembrane region" description="Helical" evidence="7">
    <location>
        <begin position="15"/>
        <end position="33"/>
    </location>
</feature>
<feature type="transmembrane region" description="Helical" evidence="7">
    <location>
        <begin position="147"/>
        <end position="165"/>
    </location>
</feature>
<keyword evidence="4 7" id="KW-1133">Transmembrane helix</keyword>
<keyword evidence="3 7" id="KW-0812">Transmembrane</keyword>
<dbReference type="RefSeq" id="WP_345724747.1">
    <property type="nucleotide sequence ID" value="NZ_BAABRU010000035.1"/>
</dbReference>
<proteinExistence type="predicted"/>
<organism evidence="8 9">
    <name type="scientific">Herpetosiphon gulosus</name>
    <dbReference type="NCBI Taxonomy" id="1973496"/>
    <lineage>
        <taxon>Bacteria</taxon>
        <taxon>Bacillati</taxon>
        <taxon>Chloroflexota</taxon>
        <taxon>Chloroflexia</taxon>
        <taxon>Herpetosiphonales</taxon>
        <taxon>Herpetosiphonaceae</taxon>
        <taxon>Herpetosiphon</taxon>
    </lineage>
</organism>
<dbReference type="PANTHER" id="PTHR32196:SF19">
    <property type="entry name" value="GALACTOFURANOSE TRANSPORTER PERMEASE PROTEIN YTFT"/>
    <property type="match status" value="1"/>
</dbReference>
<protein>
    <recommendedName>
        <fullName evidence="10">Sugar ABC transporter permease</fullName>
    </recommendedName>
</protein>
<feature type="transmembrane region" description="Helical" evidence="7">
    <location>
        <begin position="78"/>
        <end position="98"/>
    </location>
</feature>
<feature type="transmembrane region" description="Helical" evidence="7">
    <location>
        <begin position="293"/>
        <end position="313"/>
    </location>
</feature>
<evidence type="ECO:0008006" key="10">
    <source>
        <dbReference type="Google" id="ProtNLM"/>
    </source>
</evidence>
<feature type="region of interest" description="Disordered" evidence="6">
    <location>
        <begin position="345"/>
        <end position="368"/>
    </location>
</feature>
<comment type="caution">
    <text evidence="8">The sequence shown here is derived from an EMBL/GenBank/DDBJ whole genome shotgun (WGS) entry which is preliminary data.</text>
</comment>
<name>A0ABP9X706_9CHLR</name>
<evidence type="ECO:0000256" key="1">
    <source>
        <dbReference type="ARBA" id="ARBA00004651"/>
    </source>
</evidence>
<dbReference type="Proteomes" id="UP001428290">
    <property type="component" value="Unassembled WGS sequence"/>
</dbReference>
<evidence type="ECO:0000256" key="2">
    <source>
        <dbReference type="ARBA" id="ARBA00022475"/>
    </source>
</evidence>
<accession>A0ABP9X706</accession>
<gene>
    <name evidence="8" type="ORF">Hgul01_04995</name>
</gene>
<dbReference type="PANTHER" id="PTHR32196">
    <property type="entry name" value="ABC TRANSPORTER PERMEASE PROTEIN YPHD-RELATED-RELATED"/>
    <property type="match status" value="1"/>
</dbReference>
<evidence type="ECO:0000313" key="8">
    <source>
        <dbReference type="EMBL" id="GAA5531170.1"/>
    </source>
</evidence>
<feature type="transmembrane region" description="Helical" evidence="7">
    <location>
        <begin position="185"/>
        <end position="207"/>
    </location>
</feature>
<sequence>MNHKAFFNRIRESRLFWVLTAWSVILGFNALFIPEFFRIAIQDGHLYGNLIDVLNNGAPLMLVAIGMTLVIATGGIDLSVGAVMAISAAMGAVLINPAPTDKLVSNEILTRNATNTPLGIIVLATLAAGMLCGLWNGLLVSRAKIQPLVATLILMVAGRGIAQLITNGQIITIYYTPYFWFGNGYILGLPVSIYIVAAVAIMAWVGVRKTPIGLFIEAVGINPKATYYSGISAKNIQLLAYTFSGFCSALAGLILSSYVHSADGNNNGLNYELDAILAVVMGGTMLSGGRFSLLASVIGAMVIWTFTLSMYALGVPANALLAGRAVLVLLVILLYSDRRLMKRRSKSADNQNKSDVITPDEKLDLPRP</sequence>
<dbReference type="Pfam" id="PF02653">
    <property type="entry name" value="BPD_transp_2"/>
    <property type="match status" value="1"/>
</dbReference>
<evidence type="ECO:0000256" key="3">
    <source>
        <dbReference type="ARBA" id="ARBA00022692"/>
    </source>
</evidence>
<feature type="transmembrane region" description="Helical" evidence="7">
    <location>
        <begin position="238"/>
        <end position="256"/>
    </location>
</feature>
<feature type="transmembrane region" description="Helical" evidence="7">
    <location>
        <begin position="118"/>
        <end position="140"/>
    </location>
</feature>
<dbReference type="EMBL" id="BAABRU010000035">
    <property type="protein sequence ID" value="GAA5531170.1"/>
    <property type="molecule type" value="Genomic_DNA"/>
</dbReference>
<reference evidence="8 9" key="1">
    <citation type="submission" date="2024-02" db="EMBL/GenBank/DDBJ databases">
        <title>Herpetosiphon gulosus NBRC 112829.</title>
        <authorList>
            <person name="Ichikawa N."/>
            <person name="Katano-Makiyama Y."/>
            <person name="Hidaka K."/>
        </authorList>
    </citation>
    <scope>NUCLEOTIDE SEQUENCE [LARGE SCALE GENOMIC DNA]</scope>
    <source>
        <strain evidence="8 9">NBRC 112829</strain>
    </source>
</reference>
<keyword evidence="2" id="KW-1003">Cell membrane</keyword>